<dbReference type="EMBL" id="CARXXK010000002">
    <property type="protein sequence ID" value="CAI6356069.1"/>
    <property type="molecule type" value="Genomic_DNA"/>
</dbReference>
<dbReference type="InterPro" id="IPR008906">
    <property type="entry name" value="HATC_C_dom"/>
</dbReference>
<keyword evidence="3" id="KW-1185">Reference proteome</keyword>
<reference evidence="2 3" key="1">
    <citation type="submission" date="2023-01" db="EMBL/GenBank/DDBJ databases">
        <authorList>
            <person name="Whitehead M."/>
        </authorList>
    </citation>
    <scope>NUCLEOTIDE SEQUENCE [LARGE SCALE GENOMIC DNA]</scope>
</reference>
<dbReference type="AlphaFoldDB" id="A0AAV0WJM2"/>
<dbReference type="InterPro" id="IPR012337">
    <property type="entry name" value="RNaseH-like_sf"/>
</dbReference>
<dbReference type="Pfam" id="PF05699">
    <property type="entry name" value="Dimer_Tnp_hAT"/>
    <property type="match status" value="1"/>
</dbReference>
<proteinExistence type="predicted"/>
<comment type="caution">
    <text evidence="2">The sequence shown here is derived from an EMBL/GenBank/DDBJ whole genome shotgun (WGS) entry which is preliminary data.</text>
</comment>
<protein>
    <recommendedName>
        <fullName evidence="1">HAT C-terminal dimerisation domain-containing protein</fullName>
    </recommendedName>
</protein>
<sequence length="100" mass="11633">MVKTSYEISLLLAKNKKPFSDEEIIKEALSIFENTQLATFWRKIGGEYPLLSEKALKILIPFSTRYRSESGFSTMVTMKTKARNRLNLEHIYETVKNNKL</sequence>
<dbReference type="Proteomes" id="UP001160148">
    <property type="component" value="Unassembled WGS sequence"/>
</dbReference>
<evidence type="ECO:0000313" key="2">
    <source>
        <dbReference type="EMBL" id="CAI6356069.1"/>
    </source>
</evidence>
<organism evidence="2 3">
    <name type="scientific">Macrosiphum euphorbiae</name>
    <name type="common">potato aphid</name>
    <dbReference type="NCBI Taxonomy" id="13131"/>
    <lineage>
        <taxon>Eukaryota</taxon>
        <taxon>Metazoa</taxon>
        <taxon>Ecdysozoa</taxon>
        <taxon>Arthropoda</taxon>
        <taxon>Hexapoda</taxon>
        <taxon>Insecta</taxon>
        <taxon>Pterygota</taxon>
        <taxon>Neoptera</taxon>
        <taxon>Paraneoptera</taxon>
        <taxon>Hemiptera</taxon>
        <taxon>Sternorrhyncha</taxon>
        <taxon>Aphidomorpha</taxon>
        <taxon>Aphidoidea</taxon>
        <taxon>Aphididae</taxon>
        <taxon>Macrosiphini</taxon>
        <taxon>Macrosiphum</taxon>
    </lineage>
</organism>
<gene>
    <name evidence="2" type="ORF">MEUPH1_LOCUS11846</name>
</gene>
<dbReference type="PANTHER" id="PTHR45913">
    <property type="entry name" value="EPM2A-INTERACTING PROTEIN 1"/>
    <property type="match status" value="1"/>
</dbReference>
<feature type="domain" description="HAT C-terminal dimerisation" evidence="1">
    <location>
        <begin position="29"/>
        <end position="89"/>
    </location>
</feature>
<dbReference type="GO" id="GO:0046983">
    <property type="term" value="F:protein dimerization activity"/>
    <property type="evidence" value="ECO:0007669"/>
    <property type="project" value="InterPro"/>
</dbReference>
<accession>A0AAV0WJM2</accession>
<evidence type="ECO:0000313" key="3">
    <source>
        <dbReference type="Proteomes" id="UP001160148"/>
    </source>
</evidence>
<evidence type="ECO:0000259" key="1">
    <source>
        <dbReference type="Pfam" id="PF05699"/>
    </source>
</evidence>
<name>A0AAV0WJM2_9HEMI</name>
<dbReference type="PANTHER" id="PTHR45913:SF19">
    <property type="entry name" value="LOW QUALITY PROTEIN: ZINC FINGER BED DOMAIN-CONTAINING PROTEIN 5-LIKE"/>
    <property type="match status" value="1"/>
</dbReference>
<dbReference type="SUPFAM" id="SSF53098">
    <property type="entry name" value="Ribonuclease H-like"/>
    <property type="match status" value="1"/>
</dbReference>